<dbReference type="EMBL" id="AGNL01036983">
    <property type="protein sequence ID" value="EJK53802.1"/>
    <property type="molecule type" value="Genomic_DNA"/>
</dbReference>
<feature type="region of interest" description="Disordered" evidence="1">
    <location>
        <begin position="364"/>
        <end position="385"/>
    </location>
</feature>
<reference evidence="2 3" key="1">
    <citation type="journal article" date="2012" name="Genome Biol.">
        <title>Genome and low-iron response of an oceanic diatom adapted to chronic iron limitation.</title>
        <authorList>
            <person name="Lommer M."/>
            <person name="Specht M."/>
            <person name="Roy A.S."/>
            <person name="Kraemer L."/>
            <person name="Andreson R."/>
            <person name="Gutowska M.A."/>
            <person name="Wolf J."/>
            <person name="Bergner S.V."/>
            <person name="Schilhabel M.B."/>
            <person name="Klostermeier U.C."/>
            <person name="Beiko R.G."/>
            <person name="Rosenstiel P."/>
            <person name="Hippler M."/>
            <person name="Laroche J."/>
        </authorList>
    </citation>
    <scope>NUCLEOTIDE SEQUENCE [LARGE SCALE GENOMIC DNA]</scope>
    <source>
        <strain evidence="2 3">CCMP1005</strain>
    </source>
</reference>
<name>K0S4I5_THAOC</name>
<feature type="region of interest" description="Disordered" evidence="1">
    <location>
        <begin position="238"/>
        <end position="259"/>
    </location>
</feature>
<feature type="region of interest" description="Disordered" evidence="1">
    <location>
        <begin position="772"/>
        <end position="802"/>
    </location>
</feature>
<accession>K0S4I5</accession>
<gene>
    <name evidence="2" type="ORF">THAOC_26684</name>
</gene>
<evidence type="ECO:0000313" key="2">
    <source>
        <dbReference type="EMBL" id="EJK53802.1"/>
    </source>
</evidence>
<protein>
    <submittedName>
        <fullName evidence="2">Uncharacterized protein</fullName>
    </submittedName>
</protein>
<evidence type="ECO:0000313" key="3">
    <source>
        <dbReference type="Proteomes" id="UP000266841"/>
    </source>
</evidence>
<dbReference type="AlphaFoldDB" id="K0S4I5"/>
<feature type="compositionally biased region" description="Low complexity" evidence="1">
    <location>
        <begin position="248"/>
        <end position="257"/>
    </location>
</feature>
<feature type="compositionally biased region" description="Polar residues" evidence="1">
    <location>
        <begin position="680"/>
        <end position="708"/>
    </location>
</feature>
<proteinExistence type="predicted"/>
<feature type="compositionally biased region" description="Low complexity" evidence="1">
    <location>
        <begin position="513"/>
        <end position="526"/>
    </location>
</feature>
<evidence type="ECO:0000256" key="1">
    <source>
        <dbReference type="SAM" id="MobiDB-lite"/>
    </source>
</evidence>
<dbReference type="Proteomes" id="UP000266841">
    <property type="component" value="Unassembled WGS sequence"/>
</dbReference>
<organism evidence="2 3">
    <name type="scientific">Thalassiosira oceanica</name>
    <name type="common">Marine diatom</name>
    <dbReference type="NCBI Taxonomy" id="159749"/>
    <lineage>
        <taxon>Eukaryota</taxon>
        <taxon>Sar</taxon>
        <taxon>Stramenopiles</taxon>
        <taxon>Ochrophyta</taxon>
        <taxon>Bacillariophyta</taxon>
        <taxon>Coscinodiscophyceae</taxon>
        <taxon>Thalassiosirophycidae</taxon>
        <taxon>Thalassiosirales</taxon>
        <taxon>Thalassiosiraceae</taxon>
        <taxon>Thalassiosira</taxon>
    </lineage>
</organism>
<feature type="region of interest" description="Disordered" evidence="1">
    <location>
        <begin position="677"/>
        <end position="708"/>
    </location>
</feature>
<feature type="compositionally biased region" description="Pro residues" evidence="1">
    <location>
        <begin position="87"/>
        <end position="96"/>
    </location>
</feature>
<feature type="region of interest" description="Disordered" evidence="1">
    <location>
        <begin position="81"/>
        <end position="123"/>
    </location>
</feature>
<feature type="compositionally biased region" description="Polar residues" evidence="1">
    <location>
        <begin position="788"/>
        <end position="802"/>
    </location>
</feature>
<feature type="region of interest" description="Disordered" evidence="1">
    <location>
        <begin position="462"/>
        <end position="534"/>
    </location>
</feature>
<feature type="region of interest" description="Disordered" evidence="1">
    <location>
        <begin position="153"/>
        <end position="174"/>
    </location>
</feature>
<sequence>MGPWARLAAACAACPLQWQTDVYWKVNEQSGPSSAAAGGPKYCGTSWPALQGNCETATECRSGSDADCPTGQKCFGDVECRKKSPATRPPTRPPTRYPTRQTSSAGYSKPPTRPPTTRPVSPAGDIVAEVVGGTHNAVAARPPTDRPVMIWADNGPEEEGGGPAGRPTVDDPSETQWRLTNDLYLHGILRASYYCGARFRFDASTCATARPCPAGHHGDCPEGEHCFPDTPCGDLIDGGGGGGDVAADDSAPSPSGGQRLADGVPGQFTSTCTSNDHCPFGQFCAASLADGSGSCRSCLVGSGMGCSTDEFCRTRTCSDETEGEERCYSRDELDLGCRVAGPGKVCDIESMECVEGGGWAVGSPSTSGDTLAPVPPTGRPTGRPTRIKESLKTSAYENPEDNGYFCGDTYSQVISQCLASKPCAGGVSFGVCGENQGCFYAPVCAQEYELASTQPVTQSMEPLHEIGTKPNDVEPTSALQKRDRNYPTAKPMIQPVAPNVRSRLPSNKPTRAPNSVGPSSSPSNEPTRVPNSFGPTPCPTGNECPAGQICFTGSPCAALLRPALEQEEQIPSNVGSYCGSSWNALLVDCESARLCPQGNECGDGELCYRNFVCNPPETLTPTKKITPAPSAVVTHKFMAEKPASTDLHQDLNQEENLSSNTASSYDREYIVKETVGGLEASTQSPTSSSARAEATTVSTSSSGITPSPHQVSEFPTCSLCGDASVNSNSISFNGRPYPCDVFQDVFELNAIHDGSELCLNFRQEYSSSCCTGQSSDTHESHDTEAVPDTQQSPVRSPGVSDTNRLGGSLVVLTTQLDKDMSRAIELWSEAADLGSASALFERFSHCHHGLLEVSQDKAKGIRCWELGAMRKETRSADTALEVWSWKNGTISDLGQDGSQKIGCMYGDAQK</sequence>
<comment type="caution">
    <text evidence="2">The sequence shown here is derived from an EMBL/GenBank/DDBJ whole genome shotgun (WGS) entry which is preliminary data.</text>
</comment>
<dbReference type="eggNOG" id="ENOG502R384">
    <property type="taxonomic scope" value="Eukaryota"/>
</dbReference>
<keyword evidence="3" id="KW-1185">Reference proteome</keyword>